<dbReference type="EMBL" id="CP074371">
    <property type="protein sequence ID" value="QVI19967.1"/>
    <property type="molecule type" value="Genomic_DNA"/>
</dbReference>
<gene>
    <name evidence="3" type="ORF">KHQ06_27335</name>
</gene>
<name>A0ABX8CJ21_9NOCA</name>
<reference evidence="3 4" key="1">
    <citation type="submission" date="2021-04" db="EMBL/GenBank/DDBJ databases">
        <title>Nocardia tengchongensis.</title>
        <authorList>
            <person name="Zhuang k."/>
            <person name="Ran Y."/>
            <person name="Li W."/>
        </authorList>
    </citation>
    <scope>NUCLEOTIDE SEQUENCE [LARGE SCALE GENOMIC DNA]</scope>
    <source>
        <strain evidence="3 4">CFH S0057</strain>
    </source>
</reference>
<keyword evidence="2" id="KW-0732">Signal</keyword>
<feature type="region of interest" description="Disordered" evidence="1">
    <location>
        <begin position="34"/>
        <end position="59"/>
    </location>
</feature>
<evidence type="ECO:0000313" key="4">
    <source>
        <dbReference type="Proteomes" id="UP000683310"/>
    </source>
</evidence>
<accession>A0ABX8CJ21</accession>
<feature type="compositionally biased region" description="Low complexity" evidence="1">
    <location>
        <begin position="42"/>
        <end position="59"/>
    </location>
</feature>
<dbReference type="Proteomes" id="UP000683310">
    <property type="component" value="Chromosome"/>
</dbReference>
<dbReference type="RefSeq" id="WP_213555997.1">
    <property type="nucleotide sequence ID" value="NZ_JBHXAJ010000010.1"/>
</dbReference>
<sequence length="248" mass="25618">MFSRSMIRVRAVRLAVVAVTAAAVAMVSPGASALPTGSSDLPTGTSQTSAGTPPTATTSVSTPYGSIGVWMLRSDGNVANWLGQQYQGKSLYEPVNVVFVDRTSATADAATATLTNRLSAAGFPVQWLHSTGYQGRINGQLYAQQPPDGSDSAFSDATAVETNDHGRVFGPAPLAGGGFVWSAAFSREKFEVITHGYVSFAQARGNLRAALLGKGATDLGVLTLGNTYNTDTASTGDHDGNTVVLGLN</sequence>
<evidence type="ECO:0000256" key="2">
    <source>
        <dbReference type="SAM" id="SignalP"/>
    </source>
</evidence>
<evidence type="ECO:0000313" key="3">
    <source>
        <dbReference type="EMBL" id="QVI19967.1"/>
    </source>
</evidence>
<feature type="chain" id="PRO_5047546044" evidence="2">
    <location>
        <begin position="34"/>
        <end position="248"/>
    </location>
</feature>
<evidence type="ECO:0000256" key="1">
    <source>
        <dbReference type="SAM" id="MobiDB-lite"/>
    </source>
</evidence>
<keyword evidence="4" id="KW-1185">Reference proteome</keyword>
<protein>
    <submittedName>
        <fullName evidence="3">Uncharacterized protein</fullName>
    </submittedName>
</protein>
<organism evidence="3 4">
    <name type="scientific">Nocardia tengchongensis</name>
    <dbReference type="NCBI Taxonomy" id="2055889"/>
    <lineage>
        <taxon>Bacteria</taxon>
        <taxon>Bacillati</taxon>
        <taxon>Actinomycetota</taxon>
        <taxon>Actinomycetes</taxon>
        <taxon>Mycobacteriales</taxon>
        <taxon>Nocardiaceae</taxon>
        <taxon>Nocardia</taxon>
    </lineage>
</organism>
<feature type="signal peptide" evidence="2">
    <location>
        <begin position="1"/>
        <end position="33"/>
    </location>
</feature>
<proteinExistence type="predicted"/>